<evidence type="ECO:0000259" key="2">
    <source>
        <dbReference type="Pfam" id="PF02371"/>
    </source>
</evidence>
<dbReference type="GO" id="GO:0006313">
    <property type="term" value="P:DNA transposition"/>
    <property type="evidence" value="ECO:0007669"/>
    <property type="project" value="InterPro"/>
</dbReference>
<reference evidence="3 4" key="1">
    <citation type="journal article" date="2016" name="Nat. Commun.">
        <title>Thousands of microbial genomes shed light on interconnected biogeochemical processes in an aquifer system.</title>
        <authorList>
            <person name="Anantharaman K."/>
            <person name="Brown C.T."/>
            <person name="Hug L.A."/>
            <person name="Sharon I."/>
            <person name="Castelle C.J."/>
            <person name="Probst A.J."/>
            <person name="Thomas B.C."/>
            <person name="Singh A."/>
            <person name="Wilkins M.J."/>
            <person name="Karaoz U."/>
            <person name="Brodie E.L."/>
            <person name="Williams K.H."/>
            <person name="Hubbard S.S."/>
            <person name="Banfield J.F."/>
        </authorList>
    </citation>
    <scope>NUCLEOTIDE SEQUENCE [LARGE SCALE GENOMIC DNA]</scope>
</reference>
<sequence length="523" mass="58130">MRYAISHALLGTSFVATLSDDHAVKPEVTRLRDDAAKEEFLLVTLKPGDTLFTDLGGATDKVALVATVRGAEVHRIPTFRLGNKASYAKDAEAKGWSVDDESAHGNETSDELTVRKARAVATAIAAVERTGDFVLQRDEDQTLLLVKQEYRSFRMMQKVLLANTQRLLSTYNDRYLLELAREVKPEDAVGMLSGSKVSTRAAKKAIEALLVDIPEHERGAFMQKLGLDKLEAKKMIPRKTVKDMFGKIIEALLEAGPMSPFMTAMKETEKSIQKRLKGHAVFRTVFEPIPGCGPRIAARILAAIVDIRRFESVPALKAFAGYHHFEDGSRARRRAGKVSNWNTELKQAVFLWTEQTLKMPASPWREKLDRRRAYELYKILMDRQAKAAADDLSYEILPAAFVPRTILCVNDVTVADLTLLNAHVDALRKAAGIKPQKTDEESEDGEAEESDVAIAAKDPKLARLVRGVKMQGLQKAKRWLGQQILKHIFKSWRATLGLSEFPVTVGAHGVRPEQEEAAPAPAE</sequence>
<organism evidence="3 4">
    <name type="scientific">Candidatus Uhrbacteria bacterium RIFCSPHIGHO2_12_FULL_60_25</name>
    <dbReference type="NCBI Taxonomy" id="1802399"/>
    <lineage>
        <taxon>Bacteria</taxon>
        <taxon>Candidatus Uhriibacteriota</taxon>
    </lineage>
</organism>
<dbReference type="Proteomes" id="UP000176603">
    <property type="component" value="Unassembled WGS sequence"/>
</dbReference>
<protein>
    <recommendedName>
        <fullName evidence="2">Transposase IS116/IS110/IS902 C-terminal domain-containing protein</fullName>
    </recommendedName>
</protein>
<dbReference type="GO" id="GO:0004803">
    <property type="term" value="F:transposase activity"/>
    <property type="evidence" value="ECO:0007669"/>
    <property type="project" value="InterPro"/>
</dbReference>
<comment type="caution">
    <text evidence="3">The sequence shown here is derived from an EMBL/GenBank/DDBJ whole genome shotgun (WGS) entry which is preliminary data.</text>
</comment>
<feature type="region of interest" description="Disordered" evidence="1">
    <location>
        <begin position="433"/>
        <end position="452"/>
    </location>
</feature>
<evidence type="ECO:0000313" key="4">
    <source>
        <dbReference type="Proteomes" id="UP000176603"/>
    </source>
</evidence>
<dbReference type="EMBL" id="MGEH01000037">
    <property type="protein sequence ID" value="OGL78112.1"/>
    <property type="molecule type" value="Genomic_DNA"/>
</dbReference>
<dbReference type="AlphaFoldDB" id="A0A1F7UIN6"/>
<dbReference type="InterPro" id="IPR003346">
    <property type="entry name" value="Transposase_20"/>
</dbReference>
<name>A0A1F7UIN6_9BACT</name>
<proteinExistence type="predicted"/>
<feature type="domain" description="Transposase IS116/IS110/IS902 C-terminal" evidence="2">
    <location>
        <begin position="286"/>
        <end position="359"/>
    </location>
</feature>
<gene>
    <name evidence="3" type="ORF">A3E39_04310</name>
</gene>
<accession>A0A1F7UIN6</accession>
<evidence type="ECO:0000313" key="3">
    <source>
        <dbReference type="EMBL" id="OGL78112.1"/>
    </source>
</evidence>
<dbReference type="GO" id="GO:0003677">
    <property type="term" value="F:DNA binding"/>
    <property type="evidence" value="ECO:0007669"/>
    <property type="project" value="InterPro"/>
</dbReference>
<dbReference type="Pfam" id="PF02371">
    <property type="entry name" value="Transposase_20"/>
    <property type="match status" value="1"/>
</dbReference>
<feature type="compositionally biased region" description="Acidic residues" evidence="1">
    <location>
        <begin position="440"/>
        <end position="451"/>
    </location>
</feature>
<evidence type="ECO:0000256" key="1">
    <source>
        <dbReference type="SAM" id="MobiDB-lite"/>
    </source>
</evidence>